<evidence type="ECO:0000313" key="2">
    <source>
        <dbReference type="EMBL" id="KAF9875099.1"/>
    </source>
</evidence>
<organism evidence="2 3">
    <name type="scientific">Colletotrichum karsti</name>
    <dbReference type="NCBI Taxonomy" id="1095194"/>
    <lineage>
        <taxon>Eukaryota</taxon>
        <taxon>Fungi</taxon>
        <taxon>Dikarya</taxon>
        <taxon>Ascomycota</taxon>
        <taxon>Pezizomycotina</taxon>
        <taxon>Sordariomycetes</taxon>
        <taxon>Hypocreomycetidae</taxon>
        <taxon>Glomerellales</taxon>
        <taxon>Glomerellaceae</taxon>
        <taxon>Colletotrichum</taxon>
        <taxon>Colletotrichum boninense species complex</taxon>
    </lineage>
</organism>
<evidence type="ECO:0000256" key="1">
    <source>
        <dbReference type="SAM" id="MobiDB-lite"/>
    </source>
</evidence>
<reference evidence="2" key="1">
    <citation type="submission" date="2020-03" db="EMBL/GenBank/DDBJ databases">
        <authorList>
            <person name="He L."/>
        </authorList>
    </citation>
    <scope>NUCLEOTIDE SEQUENCE</scope>
    <source>
        <strain evidence="2">CkLH20</strain>
    </source>
</reference>
<sequence length="241" mass="28252">MDYPNAEALNSSVPGVWRKLARKPGELYRWGFYLYRATYDDQHLWERYISFLSGMASSYLARDTTHRRQEIRDKFRLSLVEDPDALDGATMNDVKARFQNWSDSLPDEGIEDEEVPKEQNRDYARFRYCLFVDAECLESFKQQEGRLNDYAGGDHAEGGAFVKVINAEHQVIDSEGDDSEADENLEEEEAGQEEDGFEEDWMYIDCRWVCAFYDIVQDGGYEWDRQLGMCKYPTKTPWRRC</sequence>
<keyword evidence="3" id="KW-1185">Reference proteome</keyword>
<proteinExistence type="predicted"/>
<feature type="region of interest" description="Disordered" evidence="1">
    <location>
        <begin position="173"/>
        <end position="195"/>
    </location>
</feature>
<protein>
    <submittedName>
        <fullName evidence="2">Uncharacterized protein</fullName>
    </submittedName>
</protein>
<feature type="compositionally biased region" description="Acidic residues" evidence="1">
    <location>
        <begin position="174"/>
        <end position="195"/>
    </location>
</feature>
<name>A0A9P6LGD7_9PEZI</name>
<dbReference type="OrthoDB" id="4424523at2759"/>
<gene>
    <name evidence="2" type="ORF">CkaCkLH20_07365</name>
</gene>
<comment type="caution">
    <text evidence="2">The sequence shown here is derived from an EMBL/GenBank/DDBJ whole genome shotgun (WGS) entry which is preliminary data.</text>
</comment>
<accession>A0A9P6LGD7</accession>
<evidence type="ECO:0000313" key="3">
    <source>
        <dbReference type="Proteomes" id="UP000781932"/>
    </source>
</evidence>
<reference evidence="2" key="2">
    <citation type="submission" date="2020-11" db="EMBL/GenBank/DDBJ databases">
        <title>Whole genome sequencing of Colletotrichum sp.</title>
        <authorList>
            <person name="Li H."/>
        </authorList>
    </citation>
    <scope>NUCLEOTIDE SEQUENCE</scope>
    <source>
        <strain evidence="2">CkLH20</strain>
    </source>
</reference>
<dbReference type="EMBL" id="JAATWM020000023">
    <property type="protein sequence ID" value="KAF9875099.1"/>
    <property type="molecule type" value="Genomic_DNA"/>
</dbReference>
<dbReference type="GeneID" id="62163156"/>
<dbReference type="AlphaFoldDB" id="A0A9P6LGD7"/>
<dbReference type="RefSeq" id="XP_038744560.1">
    <property type="nucleotide sequence ID" value="XM_038890082.1"/>
</dbReference>
<dbReference type="Proteomes" id="UP000781932">
    <property type="component" value="Unassembled WGS sequence"/>
</dbReference>